<dbReference type="EMBL" id="NPKH01000037">
    <property type="protein sequence ID" value="PAP92066.1"/>
    <property type="molecule type" value="Genomic_DNA"/>
</dbReference>
<dbReference type="Proteomes" id="UP000215931">
    <property type="component" value="Unassembled WGS sequence"/>
</dbReference>
<comment type="caution">
    <text evidence="2">The sequence shown here is derived from an EMBL/GenBank/DDBJ whole genome shotgun (WGS) entry which is preliminary data.</text>
</comment>
<organism evidence="2 3">
    <name type="scientific">Mesorhizobium wenxiniae</name>
    <dbReference type="NCBI Taxonomy" id="2014805"/>
    <lineage>
        <taxon>Bacteria</taxon>
        <taxon>Pseudomonadati</taxon>
        <taxon>Pseudomonadota</taxon>
        <taxon>Alphaproteobacteria</taxon>
        <taxon>Hyphomicrobiales</taxon>
        <taxon>Phyllobacteriaceae</taxon>
        <taxon>Mesorhizobium</taxon>
    </lineage>
</organism>
<dbReference type="AlphaFoldDB" id="A0A271K8K3"/>
<name>A0A271K8K3_9HYPH</name>
<sequence length="84" mass="9217">MQIGQVAPKAARPLHIAPAGDEGDQAGSRALFTHSSFPKAGQIDLVLTAWQARNARQQAWAMGRHPAQNEHRRLRLQQMGLRAA</sequence>
<protein>
    <submittedName>
        <fullName evidence="2">Uncharacterized protein</fullName>
    </submittedName>
</protein>
<gene>
    <name evidence="2" type="ORF">CIT31_29200</name>
</gene>
<reference evidence="2 3" key="1">
    <citation type="submission" date="2017-08" db="EMBL/GenBank/DDBJ databases">
        <title>Mesorhizobium wenxinae sp. nov., a novel rhizobial species isolated from root nodules of chickpea (Cicer arietinum L.).</title>
        <authorList>
            <person name="Zhang J."/>
        </authorList>
    </citation>
    <scope>NUCLEOTIDE SEQUENCE [LARGE SCALE GENOMIC DNA]</scope>
    <source>
        <strain evidence="3">WYCCWR 10019</strain>
    </source>
</reference>
<feature type="region of interest" description="Disordered" evidence="1">
    <location>
        <begin position="1"/>
        <end position="30"/>
    </location>
</feature>
<keyword evidence="3" id="KW-1185">Reference proteome</keyword>
<accession>A0A271K8K3</accession>
<proteinExistence type="predicted"/>
<evidence type="ECO:0000256" key="1">
    <source>
        <dbReference type="SAM" id="MobiDB-lite"/>
    </source>
</evidence>
<evidence type="ECO:0000313" key="3">
    <source>
        <dbReference type="Proteomes" id="UP000215931"/>
    </source>
</evidence>
<evidence type="ECO:0000313" key="2">
    <source>
        <dbReference type="EMBL" id="PAP92066.1"/>
    </source>
</evidence>